<evidence type="ECO:0000313" key="3">
    <source>
        <dbReference type="Proteomes" id="UP000054359"/>
    </source>
</evidence>
<sequence length="68" mass="7984">MGKNGSTIIPQRRKNHGDHLGHASQSTAKLEYSWKIIMLCKWWDQLCVMYYKLPKPNETITKLCIKHN</sequence>
<dbReference type="Pfam" id="PF01359">
    <property type="entry name" value="Transposase_1"/>
    <property type="match status" value="1"/>
</dbReference>
<accession>A0A087U2S9</accession>
<evidence type="ECO:0000313" key="2">
    <source>
        <dbReference type="EMBL" id="KFM71668.1"/>
    </source>
</evidence>
<dbReference type="AlphaFoldDB" id="A0A087U2S9"/>
<gene>
    <name evidence="2" type="ORF">X975_08479</name>
</gene>
<dbReference type="Proteomes" id="UP000054359">
    <property type="component" value="Unassembled WGS sequence"/>
</dbReference>
<dbReference type="InterPro" id="IPR001888">
    <property type="entry name" value="Transposase_1"/>
</dbReference>
<feature type="non-terminal residue" evidence="2">
    <location>
        <position position="68"/>
    </location>
</feature>
<evidence type="ECO:0008006" key="4">
    <source>
        <dbReference type="Google" id="ProtNLM"/>
    </source>
</evidence>
<organism evidence="2 3">
    <name type="scientific">Stegodyphus mimosarum</name>
    <name type="common">African social velvet spider</name>
    <dbReference type="NCBI Taxonomy" id="407821"/>
    <lineage>
        <taxon>Eukaryota</taxon>
        <taxon>Metazoa</taxon>
        <taxon>Ecdysozoa</taxon>
        <taxon>Arthropoda</taxon>
        <taxon>Chelicerata</taxon>
        <taxon>Arachnida</taxon>
        <taxon>Araneae</taxon>
        <taxon>Araneomorphae</taxon>
        <taxon>Entelegynae</taxon>
        <taxon>Eresoidea</taxon>
        <taxon>Eresidae</taxon>
        <taxon>Stegodyphus</taxon>
    </lineage>
</organism>
<proteinExistence type="predicted"/>
<keyword evidence="3" id="KW-1185">Reference proteome</keyword>
<dbReference type="EMBL" id="KK117880">
    <property type="protein sequence ID" value="KFM71668.1"/>
    <property type="molecule type" value="Genomic_DNA"/>
</dbReference>
<feature type="region of interest" description="Disordered" evidence="1">
    <location>
        <begin position="1"/>
        <end position="26"/>
    </location>
</feature>
<dbReference type="OrthoDB" id="6773350at2759"/>
<protein>
    <recommendedName>
        <fullName evidence="4">Mariner Mos1 transposase</fullName>
    </recommendedName>
</protein>
<evidence type="ECO:0000256" key="1">
    <source>
        <dbReference type="SAM" id="MobiDB-lite"/>
    </source>
</evidence>
<name>A0A087U2S9_STEMI</name>
<reference evidence="2 3" key="1">
    <citation type="submission" date="2013-11" db="EMBL/GenBank/DDBJ databases">
        <title>Genome sequencing of Stegodyphus mimosarum.</title>
        <authorList>
            <person name="Bechsgaard J."/>
        </authorList>
    </citation>
    <scope>NUCLEOTIDE SEQUENCE [LARGE SCALE GENOMIC DNA]</scope>
</reference>